<keyword evidence="9" id="KW-0811">Translocation</keyword>
<dbReference type="AlphaFoldDB" id="A0AAX3BEH1"/>
<reference evidence="12" key="1">
    <citation type="submission" date="2021-04" db="EMBL/GenBank/DDBJ databases">
        <authorList>
            <person name="Postec A."/>
        </authorList>
    </citation>
    <scope>NUCLEOTIDE SEQUENCE</scope>
    <source>
        <strain evidence="12">F1F22</strain>
    </source>
</reference>
<dbReference type="Proteomes" id="UP001056539">
    <property type="component" value="Chromosome"/>
</dbReference>
<dbReference type="PRINTS" id="PR01853">
    <property type="entry name" value="YAJCTRNLCASE"/>
</dbReference>
<evidence type="ECO:0000256" key="9">
    <source>
        <dbReference type="ARBA" id="ARBA00023010"/>
    </source>
</evidence>
<gene>
    <name evidence="12" type="primary">yajC</name>
    <name evidence="12" type="ORF">KDW03_11855</name>
</gene>
<protein>
    <recommendedName>
        <fullName evidence="3">Sec translocon accessory complex subunit YajC</fullName>
    </recommendedName>
</protein>
<dbReference type="PANTHER" id="PTHR33909">
    <property type="entry name" value="SEC TRANSLOCON ACCESSORY COMPLEX SUBUNIT YAJC"/>
    <property type="match status" value="1"/>
</dbReference>
<evidence type="ECO:0000256" key="11">
    <source>
        <dbReference type="SAM" id="Phobius"/>
    </source>
</evidence>
<keyword evidence="4" id="KW-0813">Transport</keyword>
<dbReference type="EMBL" id="CP073355">
    <property type="protein sequence ID" value="URA10156.1"/>
    <property type="molecule type" value="Genomic_DNA"/>
</dbReference>
<keyword evidence="13" id="KW-1185">Reference proteome</keyword>
<sequence length="103" mass="11703">MWNWLWLQAQPAEGGGLSLLLMPLLLLVFMYVLIFLPERKRRKTLEKQIASMKQGDRVITNGGIVGTIEFIGDKTVYIKTADAKIEVRKDFIAAVITPELDKK</sequence>
<evidence type="ECO:0000256" key="2">
    <source>
        <dbReference type="ARBA" id="ARBA00006742"/>
    </source>
</evidence>
<dbReference type="Pfam" id="PF02699">
    <property type="entry name" value="YajC"/>
    <property type="match status" value="1"/>
</dbReference>
<evidence type="ECO:0000256" key="1">
    <source>
        <dbReference type="ARBA" id="ARBA00004162"/>
    </source>
</evidence>
<keyword evidence="7" id="KW-0653">Protein transport</keyword>
<dbReference type="NCBIfam" id="TIGR00739">
    <property type="entry name" value="yajC"/>
    <property type="match status" value="1"/>
</dbReference>
<keyword evidence="6 11" id="KW-0812">Transmembrane</keyword>
<dbReference type="KEGG" id="taqu:KDW03_11855"/>
<evidence type="ECO:0000256" key="6">
    <source>
        <dbReference type="ARBA" id="ARBA00022692"/>
    </source>
</evidence>
<dbReference type="GO" id="GO:0015031">
    <property type="term" value="P:protein transport"/>
    <property type="evidence" value="ECO:0007669"/>
    <property type="project" value="UniProtKB-KW"/>
</dbReference>
<comment type="subcellular location">
    <subcellularLocation>
        <location evidence="1">Cell membrane</location>
        <topology evidence="1">Single-pass membrane protein</topology>
    </subcellularLocation>
</comment>
<name>A0AAX3BEH1_9SPIR</name>
<dbReference type="SMART" id="SM01323">
    <property type="entry name" value="YajC"/>
    <property type="match status" value="1"/>
</dbReference>
<evidence type="ECO:0000313" key="13">
    <source>
        <dbReference type="Proteomes" id="UP001056539"/>
    </source>
</evidence>
<dbReference type="RefSeq" id="WP_271435287.1">
    <property type="nucleotide sequence ID" value="NZ_CP073355.1"/>
</dbReference>
<evidence type="ECO:0000256" key="10">
    <source>
        <dbReference type="ARBA" id="ARBA00023136"/>
    </source>
</evidence>
<reference evidence="12" key="2">
    <citation type="submission" date="2022-06" db="EMBL/GenBank/DDBJ databases">
        <title>Thermospira aquatica gen. nov., sp. nov.</title>
        <authorList>
            <person name="Ben Ali Gam Z."/>
            <person name="Labat M."/>
        </authorList>
    </citation>
    <scope>NUCLEOTIDE SEQUENCE</scope>
    <source>
        <strain evidence="12">F1F22</strain>
    </source>
</reference>
<evidence type="ECO:0000256" key="8">
    <source>
        <dbReference type="ARBA" id="ARBA00022989"/>
    </source>
</evidence>
<evidence type="ECO:0000256" key="5">
    <source>
        <dbReference type="ARBA" id="ARBA00022475"/>
    </source>
</evidence>
<evidence type="ECO:0000313" key="12">
    <source>
        <dbReference type="EMBL" id="URA10156.1"/>
    </source>
</evidence>
<organism evidence="12 13">
    <name type="scientific">Thermospira aquatica</name>
    <dbReference type="NCBI Taxonomy" id="2828656"/>
    <lineage>
        <taxon>Bacteria</taxon>
        <taxon>Pseudomonadati</taxon>
        <taxon>Spirochaetota</taxon>
        <taxon>Spirochaetia</taxon>
        <taxon>Brevinematales</taxon>
        <taxon>Thermospiraceae</taxon>
        <taxon>Thermospira</taxon>
    </lineage>
</organism>
<keyword evidence="10 11" id="KW-0472">Membrane</keyword>
<evidence type="ECO:0000256" key="7">
    <source>
        <dbReference type="ARBA" id="ARBA00022927"/>
    </source>
</evidence>
<comment type="similarity">
    <text evidence="2">Belongs to the YajC family.</text>
</comment>
<dbReference type="InterPro" id="IPR003849">
    <property type="entry name" value="Preprotein_translocase_YajC"/>
</dbReference>
<evidence type="ECO:0000256" key="3">
    <source>
        <dbReference type="ARBA" id="ARBA00014962"/>
    </source>
</evidence>
<keyword evidence="5" id="KW-1003">Cell membrane</keyword>
<accession>A0AAX3BEH1</accession>
<proteinExistence type="inferred from homology"/>
<keyword evidence="8 11" id="KW-1133">Transmembrane helix</keyword>
<feature type="transmembrane region" description="Helical" evidence="11">
    <location>
        <begin position="20"/>
        <end position="37"/>
    </location>
</feature>
<dbReference type="PANTHER" id="PTHR33909:SF1">
    <property type="entry name" value="SEC TRANSLOCON ACCESSORY COMPLEX SUBUNIT YAJC"/>
    <property type="match status" value="1"/>
</dbReference>
<evidence type="ECO:0000256" key="4">
    <source>
        <dbReference type="ARBA" id="ARBA00022448"/>
    </source>
</evidence>
<dbReference type="GO" id="GO:0005886">
    <property type="term" value="C:plasma membrane"/>
    <property type="evidence" value="ECO:0007669"/>
    <property type="project" value="UniProtKB-SubCell"/>
</dbReference>